<dbReference type="PANTHER" id="PTHR24347">
    <property type="entry name" value="SERINE/THREONINE-PROTEIN KINASE"/>
    <property type="match status" value="1"/>
</dbReference>
<keyword evidence="3" id="KW-0808">Transferase</keyword>
<dbReference type="KEGG" id="palo:E6C60_2225"/>
<evidence type="ECO:0000313" key="3">
    <source>
        <dbReference type="EMBL" id="QCT02938.1"/>
    </source>
</evidence>
<keyword evidence="1" id="KW-0067">ATP-binding</keyword>
<evidence type="ECO:0000259" key="2">
    <source>
        <dbReference type="PROSITE" id="PS50011"/>
    </source>
</evidence>
<dbReference type="RefSeq" id="WP_175415273.1">
    <property type="nucleotide sequence ID" value="NZ_CP040396.1"/>
</dbReference>
<evidence type="ECO:0000313" key="4">
    <source>
        <dbReference type="Proteomes" id="UP000300879"/>
    </source>
</evidence>
<dbReference type="SUPFAM" id="SSF56112">
    <property type="entry name" value="Protein kinase-like (PK-like)"/>
    <property type="match status" value="1"/>
</dbReference>
<keyword evidence="1" id="KW-0547">Nucleotide-binding</keyword>
<dbReference type="InterPro" id="IPR011009">
    <property type="entry name" value="Kinase-like_dom_sf"/>
</dbReference>
<dbReference type="Gene3D" id="1.10.510.10">
    <property type="entry name" value="Transferase(Phosphotransferase) domain 1"/>
    <property type="match status" value="1"/>
</dbReference>
<dbReference type="AlphaFoldDB" id="A0A4P8XKJ6"/>
<dbReference type="Proteomes" id="UP000300879">
    <property type="component" value="Chromosome"/>
</dbReference>
<dbReference type="InterPro" id="IPR017441">
    <property type="entry name" value="Protein_kinase_ATP_BS"/>
</dbReference>
<dbReference type="GO" id="GO:0005524">
    <property type="term" value="F:ATP binding"/>
    <property type="evidence" value="ECO:0007669"/>
    <property type="project" value="UniProtKB-UniRule"/>
</dbReference>
<accession>A0A4P8XKJ6</accession>
<reference evidence="3 4" key="1">
    <citation type="submission" date="2019-05" db="EMBL/GenBank/DDBJ databases">
        <authorList>
            <person name="Chen C."/>
        </authorList>
    </citation>
    <scope>NUCLEOTIDE SEQUENCE [LARGE SCALE GENOMIC DNA]</scope>
    <source>
        <strain evidence="3 4">HB172198</strain>
    </source>
</reference>
<sequence length="276" mass="31968">MHLFHRMREFMMAWRDYPLQPGSMLHERYQVMSLLGEGSYGLTYLCHDQDSGNQVAVKQSRRSKGSSSRLLLQREARMLRLLHHPRIPAYLDCFQAERCDFMVMTYLEGRTLEELIFEQGHTYGEAECFALAQQLLELAVHVHDCGFVHLDLRIPNVIIQGDELYLIDFGLSRQVGEELPSIHQKHRPAFWRKPAAATGSKVADETSDLEDIGHFMLFMLYSSYEPENGITAQECSWREELDLSTQMRQFLDSLFGHSHPFSNSREALAAIRQRQS</sequence>
<dbReference type="InterPro" id="IPR000719">
    <property type="entry name" value="Prot_kinase_dom"/>
</dbReference>
<keyword evidence="4" id="KW-1185">Reference proteome</keyword>
<dbReference type="PROSITE" id="PS50011">
    <property type="entry name" value="PROTEIN_KINASE_DOM"/>
    <property type="match status" value="1"/>
</dbReference>
<dbReference type="GO" id="GO:0004674">
    <property type="term" value="F:protein serine/threonine kinase activity"/>
    <property type="evidence" value="ECO:0007669"/>
    <property type="project" value="UniProtKB-KW"/>
</dbReference>
<keyword evidence="3" id="KW-0418">Kinase</keyword>
<gene>
    <name evidence="3" type="ORF">E6C60_2225</name>
</gene>
<evidence type="ECO:0000256" key="1">
    <source>
        <dbReference type="PROSITE-ProRule" id="PRU10141"/>
    </source>
</evidence>
<feature type="domain" description="Protein kinase" evidence="2">
    <location>
        <begin position="29"/>
        <end position="276"/>
    </location>
</feature>
<protein>
    <submittedName>
        <fullName evidence="3">Serine/threonine protein kinase</fullName>
    </submittedName>
</protein>
<dbReference type="Pfam" id="PF00069">
    <property type="entry name" value="Pkinase"/>
    <property type="match status" value="1"/>
</dbReference>
<keyword evidence="3" id="KW-0723">Serine/threonine-protein kinase</keyword>
<dbReference type="EMBL" id="CP040396">
    <property type="protein sequence ID" value="QCT02938.1"/>
    <property type="molecule type" value="Genomic_DNA"/>
</dbReference>
<name>A0A4P8XKJ6_9BACL</name>
<dbReference type="Gene3D" id="3.30.200.20">
    <property type="entry name" value="Phosphorylase Kinase, domain 1"/>
    <property type="match status" value="1"/>
</dbReference>
<organism evidence="3 4">
    <name type="scientific">Paenibacillus algicola</name>
    <dbReference type="NCBI Taxonomy" id="2565926"/>
    <lineage>
        <taxon>Bacteria</taxon>
        <taxon>Bacillati</taxon>
        <taxon>Bacillota</taxon>
        <taxon>Bacilli</taxon>
        <taxon>Bacillales</taxon>
        <taxon>Paenibacillaceae</taxon>
        <taxon>Paenibacillus</taxon>
    </lineage>
</organism>
<feature type="binding site" evidence="1">
    <location>
        <position position="58"/>
    </location>
    <ligand>
        <name>ATP</name>
        <dbReference type="ChEBI" id="CHEBI:30616"/>
    </ligand>
</feature>
<proteinExistence type="predicted"/>
<dbReference type="CDD" id="cd00180">
    <property type="entry name" value="PKc"/>
    <property type="match status" value="1"/>
</dbReference>
<dbReference type="PROSITE" id="PS00107">
    <property type="entry name" value="PROTEIN_KINASE_ATP"/>
    <property type="match status" value="1"/>
</dbReference>